<keyword evidence="2" id="KW-1185">Reference proteome</keyword>
<reference evidence="1 2" key="1">
    <citation type="submission" date="2020-03" db="EMBL/GenBank/DDBJ databases">
        <title>Sequencing the genomes of 1000 actinobacteria strains.</title>
        <authorList>
            <person name="Klenk H.-P."/>
        </authorList>
    </citation>
    <scope>NUCLEOTIDE SEQUENCE [LARGE SCALE GENOMIC DNA]</scope>
    <source>
        <strain evidence="1 2">DSM 16403</strain>
    </source>
</reference>
<evidence type="ECO:0000313" key="1">
    <source>
        <dbReference type="EMBL" id="NJC23407.1"/>
    </source>
</evidence>
<organism evidence="1 2">
    <name type="scientific">Arthrobacter pigmenti</name>
    <dbReference type="NCBI Taxonomy" id="271432"/>
    <lineage>
        <taxon>Bacteria</taxon>
        <taxon>Bacillati</taxon>
        <taxon>Actinomycetota</taxon>
        <taxon>Actinomycetes</taxon>
        <taxon>Micrococcales</taxon>
        <taxon>Micrococcaceae</taxon>
        <taxon>Arthrobacter</taxon>
    </lineage>
</organism>
<sequence>MIGQVLPSLAKVPVSECECFPQTLPMLAGTFRVPLHNRSISCSPSALSIWARRP</sequence>
<dbReference type="AlphaFoldDB" id="A0A846RTA2"/>
<protein>
    <submittedName>
        <fullName evidence="1">Uncharacterized protein</fullName>
    </submittedName>
</protein>
<gene>
    <name evidence="1" type="ORF">BJ994_002483</name>
</gene>
<proteinExistence type="predicted"/>
<dbReference type="EMBL" id="JAATJL010000001">
    <property type="protein sequence ID" value="NJC23407.1"/>
    <property type="molecule type" value="Genomic_DNA"/>
</dbReference>
<comment type="caution">
    <text evidence="1">The sequence shown here is derived from an EMBL/GenBank/DDBJ whole genome shotgun (WGS) entry which is preliminary data.</text>
</comment>
<dbReference type="Proteomes" id="UP000547458">
    <property type="component" value="Unassembled WGS sequence"/>
</dbReference>
<evidence type="ECO:0000313" key="2">
    <source>
        <dbReference type="Proteomes" id="UP000547458"/>
    </source>
</evidence>
<accession>A0A846RTA2</accession>
<name>A0A846RTA2_9MICC</name>